<proteinExistence type="inferred from homology"/>
<dbReference type="EMBL" id="RKQG01000001">
    <property type="protein sequence ID" value="RPE34901.1"/>
    <property type="molecule type" value="Genomic_DNA"/>
</dbReference>
<protein>
    <submittedName>
        <fullName evidence="3">Zn-dependent peptidase ImmA (M78 family)</fullName>
    </submittedName>
</protein>
<feature type="domain" description="HTH cro/C1-type" evidence="2">
    <location>
        <begin position="11"/>
        <end position="65"/>
    </location>
</feature>
<dbReference type="InterPro" id="IPR052345">
    <property type="entry name" value="Rad_response_metalloprotease"/>
</dbReference>
<comment type="similarity">
    <text evidence="1">Belongs to the short-chain fatty acyl-CoA assimilation regulator (ScfR) family.</text>
</comment>
<dbReference type="InterPro" id="IPR010982">
    <property type="entry name" value="Lambda_DNA-bd_dom_sf"/>
</dbReference>
<sequence length="388" mass="42435">MAHEQAQAERVRTLRLLMGLTQGELAEAAGVSQTLISHVQKGKRSITPDVLTAIAAATGTPMSFFDVDPADLPTDTLAFRKMASASAKEVSRVEATVREAYRVAARLLTETRVRRAVLPRAYGEIDGEEIEHLAAQTRDALGIARDGVVGHVIRLCERAGIPVVPLVLVDSHGHGEEIVVGHSGVSCWRGPDEPYLISYFSAGSGDRQRFTTAHELGHLVLHPARRTISAAQAEEEAHRFAGAFLMPRERAEEAMAGGFMLQDLARLKQRWGISIQALVKRAAVLDLIDKDREQSLWRQIGARGWRTNEPVTVHAEQPMLMRAMLAKKYGDPPAVLQAAEDLGLHPVLMRSIAPDVQTIAQVKAKDMAPVYSLSDRVRSGSGPRRLAR</sequence>
<dbReference type="InterPro" id="IPR010359">
    <property type="entry name" value="IrrE_HExxH"/>
</dbReference>
<evidence type="ECO:0000256" key="1">
    <source>
        <dbReference type="ARBA" id="ARBA00007227"/>
    </source>
</evidence>
<name>A0A3N4RV36_9ACTN</name>
<evidence type="ECO:0000313" key="4">
    <source>
        <dbReference type="Proteomes" id="UP000266906"/>
    </source>
</evidence>
<accession>A0A3N4RV36</accession>
<dbReference type="Gene3D" id="1.10.260.40">
    <property type="entry name" value="lambda repressor-like DNA-binding domains"/>
    <property type="match status" value="1"/>
</dbReference>
<comment type="caution">
    <text evidence="3">The sequence shown here is derived from an EMBL/GenBank/DDBJ whole genome shotgun (WGS) entry which is preliminary data.</text>
</comment>
<dbReference type="GO" id="GO:0003677">
    <property type="term" value="F:DNA binding"/>
    <property type="evidence" value="ECO:0007669"/>
    <property type="project" value="InterPro"/>
</dbReference>
<dbReference type="PROSITE" id="PS50943">
    <property type="entry name" value="HTH_CROC1"/>
    <property type="match status" value="1"/>
</dbReference>
<keyword evidence="4" id="KW-1185">Reference proteome</keyword>
<dbReference type="PANTHER" id="PTHR43236:SF1">
    <property type="entry name" value="BLL7220 PROTEIN"/>
    <property type="match status" value="1"/>
</dbReference>
<dbReference type="AlphaFoldDB" id="A0A3N4RV36"/>
<dbReference type="Proteomes" id="UP000266906">
    <property type="component" value="Unassembled WGS sequence"/>
</dbReference>
<dbReference type="SMART" id="SM00530">
    <property type="entry name" value="HTH_XRE"/>
    <property type="match status" value="1"/>
</dbReference>
<dbReference type="Gene3D" id="1.10.10.2910">
    <property type="match status" value="1"/>
</dbReference>
<reference evidence="3 4" key="1">
    <citation type="submission" date="2018-11" db="EMBL/GenBank/DDBJ databases">
        <title>Sequencing the genomes of 1000 actinobacteria strains.</title>
        <authorList>
            <person name="Klenk H.-P."/>
        </authorList>
    </citation>
    <scope>NUCLEOTIDE SEQUENCE [LARGE SCALE GENOMIC DNA]</scope>
    <source>
        <strain evidence="3 4">DSM 44781</strain>
    </source>
</reference>
<evidence type="ECO:0000259" key="2">
    <source>
        <dbReference type="PROSITE" id="PS50943"/>
    </source>
</evidence>
<dbReference type="CDD" id="cd00093">
    <property type="entry name" value="HTH_XRE"/>
    <property type="match status" value="1"/>
</dbReference>
<dbReference type="Pfam" id="PF01381">
    <property type="entry name" value="HTH_3"/>
    <property type="match status" value="1"/>
</dbReference>
<gene>
    <name evidence="3" type="ORF">EDD38_3243</name>
</gene>
<organism evidence="3 4">
    <name type="scientific">Kitasatospora cineracea</name>
    <dbReference type="NCBI Taxonomy" id="88074"/>
    <lineage>
        <taxon>Bacteria</taxon>
        <taxon>Bacillati</taxon>
        <taxon>Actinomycetota</taxon>
        <taxon>Actinomycetes</taxon>
        <taxon>Kitasatosporales</taxon>
        <taxon>Streptomycetaceae</taxon>
        <taxon>Kitasatospora</taxon>
    </lineage>
</organism>
<dbReference type="Pfam" id="PF06114">
    <property type="entry name" value="Peptidase_M78"/>
    <property type="match status" value="1"/>
</dbReference>
<dbReference type="SUPFAM" id="SSF47413">
    <property type="entry name" value="lambda repressor-like DNA-binding domains"/>
    <property type="match status" value="1"/>
</dbReference>
<evidence type="ECO:0000313" key="3">
    <source>
        <dbReference type="EMBL" id="RPE34901.1"/>
    </source>
</evidence>
<dbReference type="PANTHER" id="PTHR43236">
    <property type="entry name" value="ANTITOXIN HIGA1"/>
    <property type="match status" value="1"/>
</dbReference>
<dbReference type="RefSeq" id="WP_279633971.1">
    <property type="nucleotide sequence ID" value="NZ_RKQG01000001.1"/>
</dbReference>
<dbReference type="InterPro" id="IPR001387">
    <property type="entry name" value="Cro/C1-type_HTH"/>
</dbReference>